<comment type="caution">
    <text evidence="3">The sequence shown here is derived from an EMBL/GenBank/DDBJ whole genome shotgun (WGS) entry which is preliminary data.</text>
</comment>
<keyword evidence="4" id="KW-1185">Reference proteome</keyword>
<accession>A0A4R7FLQ9</accession>
<evidence type="ECO:0000313" key="3">
    <source>
        <dbReference type="EMBL" id="TDS77355.1"/>
    </source>
</evidence>
<reference evidence="3 4" key="1">
    <citation type="submission" date="2019-03" db="EMBL/GenBank/DDBJ databases">
        <title>Genomic Encyclopedia of Archaeal and Bacterial Type Strains, Phase II (KMG-II): from individual species to whole genera.</title>
        <authorList>
            <person name="Goeker M."/>
        </authorList>
    </citation>
    <scope>NUCLEOTIDE SEQUENCE [LARGE SCALE GENOMIC DNA]</scope>
    <source>
        <strain evidence="3 4">DSM 24782</strain>
    </source>
</reference>
<dbReference type="RefSeq" id="WP_133766435.1">
    <property type="nucleotide sequence ID" value="NZ_BAAARP010000002.1"/>
</dbReference>
<feature type="transmembrane region" description="Helical" evidence="1">
    <location>
        <begin position="337"/>
        <end position="358"/>
    </location>
</feature>
<feature type="transmembrane region" description="Helical" evidence="1">
    <location>
        <begin position="167"/>
        <end position="200"/>
    </location>
</feature>
<keyword evidence="3" id="KW-0328">Glycosyltransferase</keyword>
<dbReference type="InterPro" id="IPR038731">
    <property type="entry name" value="RgtA/B/C-like"/>
</dbReference>
<dbReference type="AlphaFoldDB" id="A0A4R7FLQ9"/>
<feature type="transmembrane region" description="Helical" evidence="1">
    <location>
        <begin position="89"/>
        <end position="111"/>
    </location>
</feature>
<feature type="transmembrane region" description="Helical" evidence="1">
    <location>
        <begin position="207"/>
        <end position="228"/>
    </location>
</feature>
<keyword evidence="1" id="KW-0812">Transmembrane</keyword>
<sequence length="502" mass="52692">MPSTAVLLEPAAAHLRREPAALRARLDLRAVLPPALALLVVLTATAGGYGYHRDELYFRMLPPAWGYIDQPPFTPLVARVVAGVVDEAWALRLVAALVAAVAVLVVAAITAEVGGGRGAQALAAWGAGFGYYPLLLGHVLFTATFDLVVWPLVLLLVIRAVLRRQGAWFLLAGLVAGASLYNKLLVLALLLAIAIGLAAAGPRRAAVWGWAAAGALIVLVVGAPNLVWQATHGLPQLRIGAALSAQNAAAVRPFVVPFLVALLGPTLVPVCVAGFLAPFRRGRWRDLRWLPVALVAIVALVVLMGAQLYYDLGVLTAVFAVGCVPAVEWARTRGRRAMLVAAVAVNAAAAALLALPVVPASALAGTVVPAWNQAARDQLGWPALAHRVDAVDAAHGTDAVVLTRNYGEAGAIERYAPSLAGRTFSGHNAMHDAAPPPATTDVVVAVGYSMGWLRQDFAQCETVTRLPDADRVVSQETGAPVRVCTGRLTPITRIWERAAWVG</sequence>
<dbReference type="EMBL" id="SOAM01000002">
    <property type="protein sequence ID" value="TDS77355.1"/>
    <property type="molecule type" value="Genomic_DNA"/>
</dbReference>
<feature type="transmembrane region" description="Helical" evidence="1">
    <location>
        <begin position="132"/>
        <end position="161"/>
    </location>
</feature>
<dbReference type="Proteomes" id="UP000295344">
    <property type="component" value="Unassembled WGS sequence"/>
</dbReference>
<feature type="domain" description="Glycosyltransferase RgtA/B/C/D-like" evidence="2">
    <location>
        <begin position="69"/>
        <end position="228"/>
    </location>
</feature>
<feature type="transmembrane region" description="Helical" evidence="1">
    <location>
        <begin position="254"/>
        <end position="277"/>
    </location>
</feature>
<keyword evidence="3" id="KW-0808">Transferase</keyword>
<organism evidence="3 4">
    <name type="scientific">Amnibacterium kyonggiense</name>
    <dbReference type="NCBI Taxonomy" id="595671"/>
    <lineage>
        <taxon>Bacteria</taxon>
        <taxon>Bacillati</taxon>
        <taxon>Actinomycetota</taxon>
        <taxon>Actinomycetes</taxon>
        <taxon>Micrococcales</taxon>
        <taxon>Microbacteriaceae</taxon>
        <taxon>Amnibacterium</taxon>
    </lineage>
</organism>
<dbReference type="Pfam" id="PF13231">
    <property type="entry name" value="PMT_2"/>
    <property type="match status" value="1"/>
</dbReference>
<evidence type="ECO:0000256" key="1">
    <source>
        <dbReference type="SAM" id="Phobius"/>
    </source>
</evidence>
<evidence type="ECO:0000313" key="4">
    <source>
        <dbReference type="Proteomes" id="UP000295344"/>
    </source>
</evidence>
<dbReference type="GO" id="GO:0016757">
    <property type="term" value="F:glycosyltransferase activity"/>
    <property type="evidence" value="ECO:0007669"/>
    <property type="project" value="UniProtKB-KW"/>
</dbReference>
<dbReference type="OrthoDB" id="5166595at2"/>
<proteinExistence type="predicted"/>
<keyword evidence="1" id="KW-0472">Membrane</keyword>
<gene>
    <name evidence="3" type="ORF">CLV52_2299</name>
</gene>
<feature type="transmembrane region" description="Helical" evidence="1">
    <location>
        <begin position="289"/>
        <end position="306"/>
    </location>
</feature>
<keyword evidence="1" id="KW-1133">Transmembrane helix</keyword>
<protein>
    <submittedName>
        <fullName evidence="3">Dolichyl-phosphate-mannose-protein mannosyltransferase</fullName>
    </submittedName>
</protein>
<evidence type="ECO:0000259" key="2">
    <source>
        <dbReference type="Pfam" id="PF13231"/>
    </source>
</evidence>
<name>A0A4R7FLQ9_9MICO</name>
<feature type="transmembrane region" description="Helical" evidence="1">
    <location>
        <begin position="312"/>
        <end position="330"/>
    </location>
</feature>
<feature type="transmembrane region" description="Helical" evidence="1">
    <location>
        <begin position="31"/>
        <end position="51"/>
    </location>
</feature>